<dbReference type="CDD" id="cd17643">
    <property type="entry name" value="A_NRPS_Cytc1-like"/>
    <property type="match status" value="1"/>
</dbReference>
<dbReference type="SUPFAM" id="SSF56801">
    <property type="entry name" value="Acetyl-CoA synthetase-like"/>
    <property type="match status" value="1"/>
</dbReference>
<dbReference type="SUPFAM" id="SSF47336">
    <property type="entry name" value="ACP-like"/>
    <property type="match status" value="1"/>
</dbReference>
<gene>
    <name evidence="4" type="ORF">AORI_5349</name>
</gene>
<dbReference type="GO" id="GO:0005829">
    <property type="term" value="C:cytosol"/>
    <property type="evidence" value="ECO:0007669"/>
    <property type="project" value="TreeGrafter"/>
</dbReference>
<name>R4TAU1_9PSEU</name>
<dbReference type="InterPro" id="IPR009081">
    <property type="entry name" value="PP-bd_ACP"/>
</dbReference>
<dbReference type="InterPro" id="IPR020845">
    <property type="entry name" value="AMP-binding_CS"/>
</dbReference>
<dbReference type="Gene3D" id="1.10.1200.10">
    <property type="entry name" value="ACP-like"/>
    <property type="match status" value="1"/>
</dbReference>
<dbReference type="GO" id="GO:0031177">
    <property type="term" value="F:phosphopantetheine binding"/>
    <property type="evidence" value="ECO:0007669"/>
    <property type="project" value="TreeGrafter"/>
</dbReference>
<keyword evidence="2" id="KW-0597">Phosphoprotein</keyword>
<dbReference type="PROSITE" id="PS00012">
    <property type="entry name" value="PHOSPHOPANTETHEINE"/>
    <property type="match status" value="1"/>
</dbReference>
<dbReference type="InterPro" id="IPR010071">
    <property type="entry name" value="AA_adenyl_dom"/>
</dbReference>
<dbReference type="InterPro" id="IPR000873">
    <property type="entry name" value="AMP-dep_synth/lig_dom"/>
</dbReference>
<dbReference type="Gene3D" id="3.40.50.12780">
    <property type="entry name" value="N-terminal domain of ligase-like"/>
    <property type="match status" value="1"/>
</dbReference>
<sequence length="595" mass="64390">MLAKGEIAGSAGISEGRDAILTSTIVSRFERQVSTFPGHTALTSDGSRLTYAQLHERSSNLAQAIFEAGVRRGDRVGVSLRRGPELVIALLAVMKTGAAYVPLDPEYPLERTRFIAEDSKIKVMVTQSGTSGFAGVRAIDMGSRLSMNEPTFEGPAPEDVAYIIYTSGSTGKPKGVLVPHRSVVALFEAVERNFGFSDDDVWTLFHSFAFDFSVWEMWGCLSTGGRLVVVPYWTTRDPAEFHALLVRERVTVLSQTPSAFTQLIAAPAFPGGGLSVRLLVFGGEALDVRALRSWFARYPEVRVENMYGITETTVHVTTRTLTSVDVESGTRSVGVPLPGWTVRLLGPDGKRVPVGEPGEIYVGGAGVTLGYLDRPELNEQRFLPDPDGNGTIYRSGDLARELPGGEIEYLGRLDDQVKVRGHRIELGEIRAALTENPAVRAAVVVGNGSRGLDAYVVTSESYGMAKLRRHLSERLPAYLVPDTITVIPELPLTVNGKVDISRLPAPGKKFPIESSAGLPAEPISIQVAAIWEEILGVPVAADDNFFEVGGNSLAAARLAVELARSGLADITMRELYLHASLKTMTELVRSKQKDD</sequence>
<evidence type="ECO:0000313" key="5">
    <source>
        <dbReference type="Proteomes" id="UP000013968"/>
    </source>
</evidence>
<dbReference type="EMBL" id="CP003410">
    <property type="protein sequence ID" value="AGM07932.1"/>
    <property type="molecule type" value="Genomic_DNA"/>
</dbReference>
<dbReference type="InterPro" id="IPR020459">
    <property type="entry name" value="AMP-binding"/>
</dbReference>
<dbReference type="KEGG" id="aoi:AORI_5349"/>
<dbReference type="PANTHER" id="PTHR45527">
    <property type="entry name" value="NONRIBOSOMAL PEPTIDE SYNTHETASE"/>
    <property type="match status" value="1"/>
</dbReference>
<dbReference type="Gene3D" id="3.30.300.30">
    <property type="match status" value="1"/>
</dbReference>
<evidence type="ECO:0000256" key="2">
    <source>
        <dbReference type="ARBA" id="ARBA00022553"/>
    </source>
</evidence>
<protein>
    <submittedName>
        <fullName evidence="4">Putative NRPS</fullName>
    </submittedName>
</protein>
<dbReference type="FunFam" id="3.40.50.12780:FF:000012">
    <property type="entry name" value="Non-ribosomal peptide synthetase"/>
    <property type="match status" value="1"/>
</dbReference>
<dbReference type="Pfam" id="PF13193">
    <property type="entry name" value="AMP-binding_C"/>
    <property type="match status" value="1"/>
</dbReference>
<dbReference type="AlphaFoldDB" id="R4TAU1"/>
<keyword evidence="5" id="KW-1185">Reference proteome</keyword>
<dbReference type="HOGENOM" id="CLU_000022_2_12_11"/>
<dbReference type="PROSITE" id="PS50075">
    <property type="entry name" value="CARRIER"/>
    <property type="match status" value="1"/>
</dbReference>
<feature type="domain" description="Carrier" evidence="3">
    <location>
        <begin position="518"/>
        <end position="592"/>
    </location>
</feature>
<dbReference type="PATRIC" id="fig|1156913.3.peg.5446"/>
<dbReference type="InterPro" id="IPR045851">
    <property type="entry name" value="AMP-bd_C_sf"/>
</dbReference>
<evidence type="ECO:0000313" key="4">
    <source>
        <dbReference type="EMBL" id="AGM07932.1"/>
    </source>
</evidence>
<dbReference type="Pfam" id="PF00501">
    <property type="entry name" value="AMP-binding"/>
    <property type="match status" value="1"/>
</dbReference>
<accession>R4TAU1</accession>
<dbReference type="NCBIfam" id="TIGR01733">
    <property type="entry name" value="AA-adenyl-dom"/>
    <property type="match status" value="1"/>
</dbReference>
<proteinExistence type="predicted"/>
<reference evidence="4 5" key="1">
    <citation type="journal article" date="2013" name="BMC Genomics">
        <title>ContigScape: a Cytoscape plugin facilitating microbial genome gap closing.</title>
        <authorList>
            <person name="Tang B."/>
            <person name="Wang Q."/>
            <person name="Yang M."/>
            <person name="Xie F."/>
            <person name="Zhu Y."/>
            <person name="Zhuo Y."/>
            <person name="Wang S."/>
            <person name="Gao H."/>
            <person name="Ding X."/>
            <person name="Zhang L."/>
            <person name="Zhao G."/>
            <person name="Zheng H."/>
        </authorList>
    </citation>
    <scope>NUCLEOTIDE SEQUENCE [LARGE SCALE GENOMIC DNA]</scope>
    <source>
        <strain evidence="4 5">HCCB10007</strain>
    </source>
</reference>
<dbReference type="PRINTS" id="PR00154">
    <property type="entry name" value="AMPBINDING"/>
</dbReference>
<dbReference type="InterPro" id="IPR006162">
    <property type="entry name" value="Ppantetheine_attach_site"/>
</dbReference>
<evidence type="ECO:0000256" key="1">
    <source>
        <dbReference type="ARBA" id="ARBA00022450"/>
    </source>
</evidence>
<dbReference type="Pfam" id="PF00550">
    <property type="entry name" value="PP-binding"/>
    <property type="match status" value="1"/>
</dbReference>
<dbReference type="Proteomes" id="UP000013968">
    <property type="component" value="Chromosome"/>
</dbReference>
<evidence type="ECO:0000259" key="3">
    <source>
        <dbReference type="PROSITE" id="PS50075"/>
    </source>
</evidence>
<organism evidence="4 5">
    <name type="scientific">Amycolatopsis keratiniphila</name>
    <dbReference type="NCBI Taxonomy" id="129921"/>
    <lineage>
        <taxon>Bacteria</taxon>
        <taxon>Bacillati</taxon>
        <taxon>Actinomycetota</taxon>
        <taxon>Actinomycetes</taxon>
        <taxon>Pseudonocardiales</taxon>
        <taxon>Pseudonocardiaceae</taxon>
        <taxon>Amycolatopsis</taxon>
        <taxon>Amycolatopsis japonica group</taxon>
    </lineage>
</organism>
<dbReference type="InterPro" id="IPR042099">
    <property type="entry name" value="ANL_N_sf"/>
</dbReference>
<dbReference type="InterPro" id="IPR025110">
    <property type="entry name" value="AMP-bd_C"/>
</dbReference>
<keyword evidence="1" id="KW-0596">Phosphopantetheine</keyword>
<dbReference type="GO" id="GO:0043041">
    <property type="term" value="P:amino acid activation for nonribosomal peptide biosynthetic process"/>
    <property type="evidence" value="ECO:0007669"/>
    <property type="project" value="TreeGrafter"/>
</dbReference>
<dbReference type="GO" id="GO:0044550">
    <property type="term" value="P:secondary metabolite biosynthetic process"/>
    <property type="evidence" value="ECO:0007669"/>
    <property type="project" value="TreeGrafter"/>
</dbReference>
<dbReference type="InterPro" id="IPR036736">
    <property type="entry name" value="ACP-like_sf"/>
</dbReference>
<dbReference type="PANTHER" id="PTHR45527:SF14">
    <property type="entry name" value="PLIPASTATIN SYNTHASE SUBUNIT B"/>
    <property type="match status" value="1"/>
</dbReference>
<dbReference type="PROSITE" id="PS00455">
    <property type="entry name" value="AMP_BINDING"/>
    <property type="match status" value="1"/>
</dbReference>